<dbReference type="Pfam" id="PF01040">
    <property type="entry name" value="UbiA"/>
    <property type="match status" value="1"/>
</dbReference>
<keyword evidence="6 9" id="KW-0812">Transmembrane</keyword>
<dbReference type="Proteomes" id="UP000637632">
    <property type="component" value="Unassembled WGS sequence"/>
</dbReference>
<comment type="caution">
    <text evidence="10">The sequence shown here is derived from an EMBL/GenBank/DDBJ whole genome shotgun (WGS) entry which is preliminary data.</text>
</comment>
<evidence type="ECO:0000256" key="4">
    <source>
        <dbReference type="ARBA" id="ARBA00022475"/>
    </source>
</evidence>
<dbReference type="EMBL" id="JACOFT010000002">
    <property type="protein sequence ID" value="MBC3811463.1"/>
    <property type="molecule type" value="Genomic_DNA"/>
</dbReference>
<sequence length="314" mass="33273">MPAVEPNLNNMANPVLRYLMATRPAFLTVTLFAGFIGLASAYADRVPIDLLTAGMSLLFGLVAHAGINVLNDYYDALNGTDDANNERIFPFTGGSRFIQNGVLSRRETAIFGGILMLLVVVAGLWLMLVSDAALLWIGAAGLFIGWAYSAPPFKLNSRGLGEIGVWAGFALIAIGSDVVQRGTFSVKPLIAVASYALLVTDLLFINQFPDEKADGIAGKRHWVVRLGHHKARWLYAVIAAAAYLWLAAAVWVGALPRLALLALASTALSLQAARTLIQHSATPSSLTPAIQQTIAAAALHGLLLSIGIAAAVVF</sequence>
<evidence type="ECO:0000256" key="3">
    <source>
        <dbReference type="ARBA" id="ARBA00022428"/>
    </source>
</evidence>
<keyword evidence="8 9" id="KW-0472">Membrane</keyword>
<dbReference type="PANTHER" id="PTHR13929:SF0">
    <property type="entry name" value="UBIA PRENYLTRANSFERASE DOMAIN-CONTAINING PROTEIN 1"/>
    <property type="match status" value="1"/>
</dbReference>
<feature type="transmembrane region" description="Helical" evidence="9">
    <location>
        <begin position="289"/>
        <end position="313"/>
    </location>
</feature>
<evidence type="ECO:0000256" key="8">
    <source>
        <dbReference type="ARBA" id="ARBA00023136"/>
    </source>
</evidence>
<comment type="subcellular location">
    <subcellularLocation>
        <location evidence="1">Membrane</location>
        <topology evidence="1">Multi-pass membrane protein</topology>
    </subcellularLocation>
</comment>
<keyword evidence="5" id="KW-0808">Transferase</keyword>
<evidence type="ECO:0000256" key="9">
    <source>
        <dbReference type="SAM" id="Phobius"/>
    </source>
</evidence>
<proteinExistence type="predicted"/>
<evidence type="ECO:0000256" key="6">
    <source>
        <dbReference type="ARBA" id="ARBA00022692"/>
    </source>
</evidence>
<evidence type="ECO:0000256" key="7">
    <source>
        <dbReference type="ARBA" id="ARBA00022989"/>
    </source>
</evidence>
<dbReference type="InterPro" id="IPR044878">
    <property type="entry name" value="UbiA_sf"/>
</dbReference>
<dbReference type="InterPro" id="IPR026046">
    <property type="entry name" value="UBIAD1"/>
</dbReference>
<dbReference type="RefSeq" id="WP_190478720.1">
    <property type="nucleotide sequence ID" value="NZ_JACOFT010000002.1"/>
</dbReference>
<organism evidence="10 11">
    <name type="scientific">Undibacterium aquatile</name>
    <dbReference type="NCBI Taxonomy" id="1537398"/>
    <lineage>
        <taxon>Bacteria</taxon>
        <taxon>Pseudomonadati</taxon>
        <taxon>Pseudomonadota</taxon>
        <taxon>Betaproteobacteria</taxon>
        <taxon>Burkholderiales</taxon>
        <taxon>Oxalobacteraceae</taxon>
        <taxon>Undibacterium</taxon>
    </lineage>
</organism>
<name>A0ABR6XFG7_9BURK</name>
<keyword evidence="11" id="KW-1185">Reference proteome</keyword>
<evidence type="ECO:0000256" key="2">
    <source>
        <dbReference type="ARBA" id="ARBA00004863"/>
    </source>
</evidence>
<evidence type="ECO:0000313" key="10">
    <source>
        <dbReference type="EMBL" id="MBC3811463.1"/>
    </source>
</evidence>
<dbReference type="Gene3D" id="1.10.357.140">
    <property type="entry name" value="UbiA prenyltransferase"/>
    <property type="match status" value="1"/>
</dbReference>
<dbReference type="CDD" id="cd13962">
    <property type="entry name" value="PT_UbiA_UBIAD1"/>
    <property type="match status" value="1"/>
</dbReference>
<keyword evidence="7 9" id="KW-1133">Transmembrane helix</keyword>
<keyword evidence="3" id="KW-0474">Menaquinone biosynthesis</keyword>
<feature type="transmembrane region" description="Helical" evidence="9">
    <location>
        <begin position="133"/>
        <end position="151"/>
    </location>
</feature>
<feature type="transmembrane region" description="Helical" evidence="9">
    <location>
        <begin position="51"/>
        <end position="70"/>
    </location>
</feature>
<comment type="pathway">
    <text evidence="2">Quinol/quinone metabolism; menaquinone biosynthesis.</text>
</comment>
<reference evidence="10 11" key="1">
    <citation type="submission" date="2020-08" db="EMBL/GenBank/DDBJ databases">
        <title>Novel species isolated from subtropical streams in China.</title>
        <authorList>
            <person name="Lu H."/>
        </authorList>
    </citation>
    <scope>NUCLEOTIDE SEQUENCE [LARGE SCALE GENOMIC DNA]</scope>
    <source>
        <strain evidence="10 11">CCTCC AB 2015119</strain>
    </source>
</reference>
<feature type="transmembrane region" description="Helical" evidence="9">
    <location>
        <begin position="109"/>
        <end position="127"/>
    </location>
</feature>
<evidence type="ECO:0000256" key="1">
    <source>
        <dbReference type="ARBA" id="ARBA00004141"/>
    </source>
</evidence>
<protein>
    <submittedName>
        <fullName evidence="10">Prenyltransferase</fullName>
    </submittedName>
</protein>
<keyword evidence="4" id="KW-1003">Cell membrane</keyword>
<feature type="transmembrane region" description="Helical" evidence="9">
    <location>
        <begin position="233"/>
        <end position="252"/>
    </location>
</feature>
<gene>
    <name evidence="10" type="ORF">H8K26_08440</name>
</gene>
<evidence type="ECO:0000313" key="11">
    <source>
        <dbReference type="Proteomes" id="UP000637632"/>
    </source>
</evidence>
<dbReference type="InterPro" id="IPR000537">
    <property type="entry name" value="UbiA_prenyltransferase"/>
</dbReference>
<evidence type="ECO:0000256" key="5">
    <source>
        <dbReference type="ARBA" id="ARBA00022679"/>
    </source>
</evidence>
<dbReference type="PIRSF" id="PIRSF005355">
    <property type="entry name" value="UBIAD1"/>
    <property type="match status" value="1"/>
</dbReference>
<accession>A0ABR6XFG7</accession>
<dbReference type="PANTHER" id="PTHR13929">
    <property type="entry name" value="1,4-DIHYDROXY-2-NAPHTHOATE OCTAPRENYLTRANSFERASE"/>
    <property type="match status" value="1"/>
</dbReference>